<gene>
    <name evidence="2" type="ORF">RW1_011_02080</name>
</gene>
<evidence type="ECO:0008006" key="4">
    <source>
        <dbReference type="Google" id="ProtNLM"/>
    </source>
</evidence>
<evidence type="ECO:0000256" key="1">
    <source>
        <dbReference type="SAM" id="MobiDB-lite"/>
    </source>
</evidence>
<evidence type="ECO:0000313" key="2">
    <source>
        <dbReference type="EMBL" id="GAF44179.1"/>
    </source>
</evidence>
<proteinExistence type="predicted"/>
<organism evidence="2 3">
    <name type="scientific">Rhodococcus wratislaviensis NBRC 100605</name>
    <dbReference type="NCBI Taxonomy" id="1219028"/>
    <lineage>
        <taxon>Bacteria</taxon>
        <taxon>Bacillati</taxon>
        <taxon>Actinomycetota</taxon>
        <taxon>Actinomycetes</taxon>
        <taxon>Mycobacteriales</taxon>
        <taxon>Nocardiaceae</taxon>
        <taxon>Rhodococcus</taxon>
    </lineage>
</organism>
<evidence type="ECO:0000313" key="3">
    <source>
        <dbReference type="Proteomes" id="UP000019491"/>
    </source>
</evidence>
<accession>X0PNG1</accession>
<dbReference type="AlphaFoldDB" id="X0PNG1"/>
<protein>
    <recommendedName>
        <fullName evidence="4">Transposase</fullName>
    </recommendedName>
</protein>
<name>X0PNG1_RHOWR</name>
<comment type="caution">
    <text evidence="2">The sequence shown here is derived from an EMBL/GenBank/DDBJ whole genome shotgun (WGS) entry which is preliminary data.</text>
</comment>
<dbReference type="Proteomes" id="UP000019491">
    <property type="component" value="Unassembled WGS sequence"/>
</dbReference>
<dbReference type="EMBL" id="BAWF01000011">
    <property type="protein sequence ID" value="GAF44179.1"/>
    <property type="molecule type" value="Genomic_DNA"/>
</dbReference>
<reference evidence="2 3" key="1">
    <citation type="submission" date="2014-02" db="EMBL/GenBank/DDBJ databases">
        <title>Whole genome shotgun sequence of Rhodococcus wratislaviensis NBRC 100605.</title>
        <authorList>
            <person name="Hosoyama A."/>
            <person name="Tsuchikane K."/>
            <person name="Yoshida I."/>
            <person name="Ohji S."/>
            <person name="Ichikawa N."/>
            <person name="Yamazoe A."/>
            <person name="Fujita N."/>
        </authorList>
    </citation>
    <scope>NUCLEOTIDE SEQUENCE [LARGE SCALE GENOMIC DNA]</scope>
    <source>
        <strain evidence="2 3">NBRC 100605</strain>
    </source>
</reference>
<feature type="region of interest" description="Disordered" evidence="1">
    <location>
        <begin position="1"/>
        <end position="25"/>
    </location>
</feature>
<keyword evidence="3" id="KW-1185">Reference proteome</keyword>
<sequence>MPTGPDPGRRPGIGHRRGRVDRSRSTLGGAAIAAEHPEGLLSDYRGFTYDDRHGINLARLLAEGMLHRLIRLAATVPPVACARLSPDPPMWCGSGDGFGCGH</sequence>